<name>A0A067LIE0_JATCU</name>
<protein>
    <submittedName>
        <fullName evidence="1">Uncharacterized protein</fullName>
    </submittedName>
</protein>
<dbReference type="Proteomes" id="UP000027138">
    <property type="component" value="Unassembled WGS sequence"/>
</dbReference>
<evidence type="ECO:0000313" key="1">
    <source>
        <dbReference type="EMBL" id="KDP44370.1"/>
    </source>
</evidence>
<reference evidence="1 2" key="1">
    <citation type="journal article" date="2014" name="PLoS ONE">
        <title>Global Analysis of Gene Expression Profiles in Physic Nut (Jatropha curcas L.) Seedlings Exposed to Salt Stress.</title>
        <authorList>
            <person name="Zhang L."/>
            <person name="Zhang C."/>
            <person name="Wu P."/>
            <person name="Chen Y."/>
            <person name="Li M."/>
            <person name="Jiang H."/>
            <person name="Wu G."/>
        </authorList>
    </citation>
    <scope>NUCLEOTIDE SEQUENCE [LARGE SCALE GENOMIC DNA]</scope>
    <source>
        <strain evidence="2">cv. GZQX0401</strain>
        <tissue evidence="1">Young leaves</tissue>
    </source>
</reference>
<sequence length="253" mass="27835">MWRPGSLPTWRDFGSEASLAIPYHTGFALPWPHQGSGPAPDQLCPATLYPACTQTLHGVRATRVEFQLIAKPPQPSQVETQLGTFFNKGLTQSRNLSMTSSPTQTSARPYAEGELLALGPFLLYASLRPTSLALLWPSLLLSTCTVPRIGPLLRHRLELWCLGLRHCFDTTWSQDTGRYLDSATLEYVFSCVDTETCGKSALIPLCCGGAHSIGTYMFVIVFCYWCSGAYSMGPTHDKQEKKGEIKVGKDGEL</sequence>
<evidence type="ECO:0000313" key="2">
    <source>
        <dbReference type="Proteomes" id="UP000027138"/>
    </source>
</evidence>
<organism evidence="1 2">
    <name type="scientific">Jatropha curcas</name>
    <name type="common">Barbados nut</name>
    <dbReference type="NCBI Taxonomy" id="180498"/>
    <lineage>
        <taxon>Eukaryota</taxon>
        <taxon>Viridiplantae</taxon>
        <taxon>Streptophyta</taxon>
        <taxon>Embryophyta</taxon>
        <taxon>Tracheophyta</taxon>
        <taxon>Spermatophyta</taxon>
        <taxon>Magnoliopsida</taxon>
        <taxon>eudicotyledons</taxon>
        <taxon>Gunneridae</taxon>
        <taxon>Pentapetalae</taxon>
        <taxon>rosids</taxon>
        <taxon>fabids</taxon>
        <taxon>Malpighiales</taxon>
        <taxon>Euphorbiaceae</taxon>
        <taxon>Crotonoideae</taxon>
        <taxon>Jatropheae</taxon>
        <taxon>Jatropha</taxon>
    </lineage>
</organism>
<proteinExistence type="predicted"/>
<dbReference type="EMBL" id="KK914253">
    <property type="protein sequence ID" value="KDP44370.1"/>
    <property type="molecule type" value="Genomic_DNA"/>
</dbReference>
<accession>A0A067LIE0</accession>
<gene>
    <name evidence="1" type="ORF">JCGZ_20050</name>
</gene>
<dbReference type="AlphaFoldDB" id="A0A067LIE0"/>
<keyword evidence="2" id="KW-1185">Reference proteome</keyword>